<gene>
    <name evidence="1" type="ORF">DVH24_014320</name>
</gene>
<proteinExistence type="predicted"/>
<dbReference type="EMBL" id="RDQH01000333">
    <property type="protein sequence ID" value="RXH93744.1"/>
    <property type="molecule type" value="Genomic_DNA"/>
</dbReference>
<evidence type="ECO:0000313" key="2">
    <source>
        <dbReference type="Proteomes" id="UP000290289"/>
    </source>
</evidence>
<accession>A0A498JIC5</accession>
<sequence length="76" mass="8806">MLWNAWFVPTSMKTRPGKRVVSIDGPLSSQNLGKFESLEKVEICLEPRKNELGKVLKVLRSTCSQKFLLYTRRPLR</sequence>
<dbReference type="AlphaFoldDB" id="A0A498JIC5"/>
<organism evidence="1 2">
    <name type="scientific">Malus domestica</name>
    <name type="common">Apple</name>
    <name type="synonym">Pyrus malus</name>
    <dbReference type="NCBI Taxonomy" id="3750"/>
    <lineage>
        <taxon>Eukaryota</taxon>
        <taxon>Viridiplantae</taxon>
        <taxon>Streptophyta</taxon>
        <taxon>Embryophyta</taxon>
        <taxon>Tracheophyta</taxon>
        <taxon>Spermatophyta</taxon>
        <taxon>Magnoliopsida</taxon>
        <taxon>eudicotyledons</taxon>
        <taxon>Gunneridae</taxon>
        <taxon>Pentapetalae</taxon>
        <taxon>rosids</taxon>
        <taxon>fabids</taxon>
        <taxon>Rosales</taxon>
        <taxon>Rosaceae</taxon>
        <taxon>Amygdaloideae</taxon>
        <taxon>Maleae</taxon>
        <taxon>Malus</taxon>
    </lineage>
</organism>
<protein>
    <submittedName>
        <fullName evidence="1">Uncharacterized protein</fullName>
    </submittedName>
</protein>
<name>A0A498JIC5_MALDO</name>
<reference evidence="1 2" key="1">
    <citation type="submission" date="2018-10" db="EMBL/GenBank/DDBJ databases">
        <title>A high-quality apple genome assembly.</title>
        <authorList>
            <person name="Hu J."/>
        </authorList>
    </citation>
    <scope>NUCLEOTIDE SEQUENCE [LARGE SCALE GENOMIC DNA]</scope>
    <source>
        <strain evidence="2">cv. HFTH1</strain>
        <tissue evidence="1">Young leaf</tissue>
    </source>
</reference>
<keyword evidence="2" id="KW-1185">Reference proteome</keyword>
<comment type="caution">
    <text evidence="1">The sequence shown here is derived from an EMBL/GenBank/DDBJ whole genome shotgun (WGS) entry which is preliminary data.</text>
</comment>
<evidence type="ECO:0000313" key="1">
    <source>
        <dbReference type="EMBL" id="RXH93744.1"/>
    </source>
</evidence>
<dbReference type="Proteomes" id="UP000290289">
    <property type="component" value="Chromosome 7"/>
</dbReference>